<dbReference type="KEGG" id="nmes:H9L09_10400"/>
<keyword evidence="4" id="KW-1185">Reference proteome</keyword>
<dbReference type="EMBL" id="CP060713">
    <property type="protein sequence ID" value="QNN54967.1"/>
    <property type="molecule type" value="Genomic_DNA"/>
</dbReference>
<dbReference type="InterPro" id="IPR059050">
    <property type="entry name" value="Rv3660c_N"/>
</dbReference>
<dbReference type="SUPFAM" id="SSF52540">
    <property type="entry name" value="P-loop containing nucleoside triphosphate hydrolases"/>
    <property type="match status" value="1"/>
</dbReference>
<evidence type="ECO:0000313" key="3">
    <source>
        <dbReference type="EMBL" id="QNN54967.1"/>
    </source>
</evidence>
<gene>
    <name evidence="3" type="ORF">H9L09_10400</name>
</gene>
<dbReference type="InterPro" id="IPR022521">
    <property type="entry name" value="Rv3660c"/>
</dbReference>
<accession>A0A7G9RH92</accession>
<dbReference type="PANTHER" id="PTHR43384:SF11">
    <property type="entry name" value="SEPTUM SITE DETERMINING PROTEIN"/>
    <property type="match status" value="1"/>
</dbReference>
<dbReference type="AlphaFoldDB" id="A0A7G9RH92"/>
<dbReference type="InterPro" id="IPR027417">
    <property type="entry name" value="P-loop_NTPase"/>
</dbReference>
<name>A0A7G9RH92_9ACTN</name>
<organism evidence="3 4">
    <name type="scientific">Nocardioides mesophilus</name>
    <dbReference type="NCBI Taxonomy" id="433659"/>
    <lineage>
        <taxon>Bacteria</taxon>
        <taxon>Bacillati</taxon>
        <taxon>Actinomycetota</taxon>
        <taxon>Actinomycetes</taxon>
        <taxon>Propionibacteriales</taxon>
        <taxon>Nocardioidaceae</taxon>
        <taxon>Nocardioides</taxon>
    </lineage>
</organism>
<proteinExistence type="predicted"/>
<dbReference type="GO" id="GO:0051782">
    <property type="term" value="P:negative regulation of cell division"/>
    <property type="evidence" value="ECO:0007669"/>
    <property type="project" value="TreeGrafter"/>
</dbReference>
<feature type="domain" description="Rv3660c-like CheY-like N-terminal" evidence="2">
    <location>
        <begin position="30"/>
        <end position="135"/>
    </location>
</feature>
<dbReference type="GO" id="GO:0016887">
    <property type="term" value="F:ATP hydrolysis activity"/>
    <property type="evidence" value="ECO:0007669"/>
    <property type="project" value="TreeGrafter"/>
</dbReference>
<evidence type="ECO:0000259" key="2">
    <source>
        <dbReference type="Pfam" id="PF26563"/>
    </source>
</evidence>
<dbReference type="Pfam" id="PF26563">
    <property type="entry name" value="Rv3660c_N"/>
    <property type="match status" value="1"/>
</dbReference>
<dbReference type="Gene3D" id="3.40.50.300">
    <property type="entry name" value="P-loop containing nucleotide triphosphate hydrolases"/>
    <property type="match status" value="1"/>
</dbReference>
<evidence type="ECO:0000313" key="4">
    <source>
        <dbReference type="Proteomes" id="UP000515947"/>
    </source>
</evidence>
<protein>
    <submittedName>
        <fullName evidence="3">Septum site determining protein</fullName>
    </submittedName>
</protein>
<feature type="region of interest" description="Disordered" evidence="1">
    <location>
        <begin position="1"/>
        <end position="23"/>
    </location>
</feature>
<dbReference type="InterPro" id="IPR050625">
    <property type="entry name" value="ParA/MinD_ATPase"/>
</dbReference>
<dbReference type="GO" id="GO:0005524">
    <property type="term" value="F:ATP binding"/>
    <property type="evidence" value="ECO:0007669"/>
    <property type="project" value="TreeGrafter"/>
</dbReference>
<reference evidence="3 4" key="1">
    <citation type="submission" date="2020-08" db="EMBL/GenBank/DDBJ databases">
        <title>Genome sequence of Nocardioides mesophilus KACC 16243T.</title>
        <authorList>
            <person name="Hyun D.-W."/>
            <person name="Bae J.-W."/>
        </authorList>
    </citation>
    <scope>NUCLEOTIDE SEQUENCE [LARGE SCALE GENOMIC DNA]</scope>
    <source>
        <strain evidence="3 4">KACC 16243</strain>
    </source>
</reference>
<sequence>MSHRPVPSAANRTGPSGPPGPVGIRPLLATCDEELLGDVLRLAAAAGVQLDVAHDPGSAARAWAGAPVVLVGADQAATLGERRPARRDAVHVVGRGPVDDPVFRSALALGAREVLELPDADAWLVELLADAADGGRTVAPTLGVVAGSGGAGASTFAAALALGAARAAPALLLDLDPWGPGLDQLVGFEELPGVRWDGLVGAEGRLGSRSLRAALPQRDGLAVLAWGPAGAGTTSLPTAGVAVEVLSAAQRGSDVVVVDLPRALDQVATETAARCDVVVLVCESSVPSVAAAGKVAAHLRRAHSEIGLVVRTTATSLGPDQVAEALDLPLLAHYPTRRRVAEQVDLGLGPVRSPRSPLARAAREVLAGLLDDSGRRRP</sequence>
<dbReference type="NCBIfam" id="TIGR03815">
    <property type="entry name" value="CpaE_hom_Actino"/>
    <property type="match status" value="1"/>
</dbReference>
<evidence type="ECO:0000256" key="1">
    <source>
        <dbReference type="SAM" id="MobiDB-lite"/>
    </source>
</evidence>
<dbReference type="GO" id="GO:0009898">
    <property type="term" value="C:cytoplasmic side of plasma membrane"/>
    <property type="evidence" value="ECO:0007669"/>
    <property type="project" value="TreeGrafter"/>
</dbReference>
<dbReference type="Proteomes" id="UP000515947">
    <property type="component" value="Chromosome"/>
</dbReference>
<dbReference type="PANTHER" id="PTHR43384">
    <property type="entry name" value="SEPTUM SITE-DETERMINING PROTEIN MIND HOMOLOG, CHLOROPLASTIC-RELATED"/>
    <property type="match status" value="1"/>
</dbReference>
<dbReference type="GO" id="GO:0005829">
    <property type="term" value="C:cytosol"/>
    <property type="evidence" value="ECO:0007669"/>
    <property type="project" value="TreeGrafter"/>
</dbReference>